<dbReference type="SUPFAM" id="SSF55469">
    <property type="entry name" value="FMN-dependent nitroreductase-like"/>
    <property type="match status" value="1"/>
</dbReference>
<comment type="caution">
    <text evidence="3">The sequence shown here is derived from an EMBL/GenBank/DDBJ whole genome shotgun (WGS) entry which is preliminary data.</text>
</comment>
<dbReference type="PANTHER" id="PTHR43745:SF2">
    <property type="entry name" value="NITROREDUCTASE MJ1384-RELATED"/>
    <property type="match status" value="1"/>
</dbReference>
<dbReference type="EMBL" id="ADLD01000013">
    <property type="protein sequence ID" value="EHB91369.1"/>
    <property type="molecule type" value="Genomic_DNA"/>
</dbReference>
<evidence type="ECO:0000259" key="2">
    <source>
        <dbReference type="Pfam" id="PF00881"/>
    </source>
</evidence>
<dbReference type="AlphaFoldDB" id="G5H9V3"/>
<dbReference type="CDD" id="cd02142">
    <property type="entry name" value="McbC_SagB-like_oxidoreductase"/>
    <property type="match status" value="1"/>
</dbReference>
<reference evidence="3 4" key="1">
    <citation type="submission" date="2011-08" db="EMBL/GenBank/DDBJ databases">
        <title>The Genome Sequence of Alistipes indistinctus YIT 12060.</title>
        <authorList>
            <consortium name="The Broad Institute Genome Sequencing Platform"/>
            <person name="Earl A."/>
            <person name="Ward D."/>
            <person name="Feldgarden M."/>
            <person name="Gevers D."/>
            <person name="Morotomi M."/>
            <person name="Young S.K."/>
            <person name="Zeng Q."/>
            <person name="Gargeya S."/>
            <person name="Fitzgerald M."/>
            <person name="Haas B."/>
            <person name="Abouelleil A."/>
            <person name="Alvarado L."/>
            <person name="Arachchi H.M."/>
            <person name="Berlin A."/>
            <person name="Brown A."/>
            <person name="Chapman S.B."/>
            <person name="Chen Z."/>
            <person name="Dunbar C."/>
            <person name="Freedman E."/>
            <person name="Gearin G."/>
            <person name="Gellesch M."/>
            <person name="Goldberg J."/>
            <person name="Griggs A."/>
            <person name="Gujja S."/>
            <person name="Heiman D."/>
            <person name="Howarth C."/>
            <person name="Larson L."/>
            <person name="Lui A."/>
            <person name="MacDonald P.J.P."/>
            <person name="Montmayeur A."/>
            <person name="Murphy C."/>
            <person name="Neiman D."/>
            <person name="Pearson M."/>
            <person name="Priest M."/>
            <person name="Roberts A."/>
            <person name="Saif S."/>
            <person name="Shea T."/>
            <person name="Shenoy N."/>
            <person name="Sisk P."/>
            <person name="Stolte C."/>
            <person name="Sykes S."/>
            <person name="Wortman J."/>
            <person name="Nusbaum C."/>
            <person name="Birren B."/>
        </authorList>
    </citation>
    <scope>NUCLEOTIDE SEQUENCE [LARGE SCALE GENOMIC DNA]</scope>
    <source>
        <strain evidence="3 4">YIT 12060</strain>
    </source>
</reference>
<keyword evidence="4" id="KW-1185">Reference proteome</keyword>
<dbReference type="STRING" id="742725.HMPREF9450_01418"/>
<dbReference type="HOGENOM" id="CLU_059362_1_0_10"/>
<name>G5H9V3_9BACT</name>
<evidence type="ECO:0000313" key="3">
    <source>
        <dbReference type="EMBL" id="EHB91369.1"/>
    </source>
</evidence>
<keyword evidence="1" id="KW-0732">Signal</keyword>
<evidence type="ECO:0000313" key="4">
    <source>
        <dbReference type="Proteomes" id="UP000006008"/>
    </source>
</evidence>
<feature type="signal peptide" evidence="1">
    <location>
        <begin position="1"/>
        <end position="19"/>
    </location>
</feature>
<accession>G5H9V3</accession>
<proteinExistence type="predicted"/>
<dbReference type="PANTHER" id="PTHR43745">
    <property type="entry name" value="NITROREDUCTASE MJ1384-RELATED"/>
    <property type="match status" value="1"/>
</dbReference>
<sequence length="207" mass="22524">MKIALTCMCSLLLTFCAMSQNTEMKLPAPQKTGGMPLMEALSKRATNRSLDPARSLSDQQLSNLLWAAWGINRPDGRRTAASAMNRQEIDLYLVGRKAAYLYDAKEHSLKLVAEGDHRSEVSSQDFAKNGDWIVIFAADYDKMGGGNEAIAGIDAGLIAQNIYLYGASEGLGVVVHASVDRDTISKVLKLRPAQHIMIAQTVGIPTR</sequence>
<dbReference type="Gene3D" id="3.40.109.10">
    <property type="entry name" value="NADH Oxidase"/>
    <property type="match status" value="1"/>
</dbReference>
<feature type="chain" id="PRO_5003477857" description="Nitroreductase domain-containing protein" evidence="1">
    <location>
        <begin position="20"/>
        <end position="207"/>
    </location>
</feature>
<protein>
    <recommendedName>
        <fullName evidence="2">Nitroreductase domain-containing protein</fullName>
    </recommendedName>
</protein>
<dbReference type="InterPro" id="IPR000415">
    <property type="entry name" value="Nitroreductase-like"/>
</dbReference>
<dbReference type="Proteomes" id="UP000006008">
    <property type="component" value="Unassembled WGS sequence"/>
</dbReference>
<gene>
    <name evidence="3" type="ORF">HMPREF9450_01418</name>
</gene>
<evidence type="ECO:0000256" key="1">
    <source>
        <dbReference type="SAM" id="SignalP"/>
    </source>
</evidence>
<dbReference type="InterPro" id="IPR029479">
    <property type="entry name" value="Nitroreductase"/>
</dbReference>
<dbReference type="eggNOG" id="COG0778">
    <property type="taxonomic scope" value="Bacteria"/>
</dbReference>
<dbReference type="PATRIC" id="fig|742725.3.peg.1500"/>
<dbReference type="InterPro" id="IPR052544">
    <property type="entry name" value="Bacteriocin_Proc_Enz"/>
</dbReference>
<dbReference type="GO" id="GO:0016491">
    <property type="term" value="F:oxidoreductase activity"/>
    <property type="evidence" value="ECO:0007669"/>
    <property type="project" value="InterPro"/>
</dbReference>
<organism evidence="3 4">
    <name type="scientific">Alistipes indistinctus YIT 12060</name>
    <dbReference type="NCBI Taxonomy" id="742725"/>
    <lineage>
        <taxon>Bacteria</taxon>
        <taxon>Pseudomonadati</taxon>
        <taxon>Bacteroidota</taxon>
        <taxon>Bacteroidia</taxon>
        <taxon>Bacteroidales</taxon>
        <taxon>Rikenellaceae</taxon>
        <taxon>Alistipes</taxon>
    </lineage>
</organism>
<feature type="domain" description="Nitroreductase" evidence="2">
    <location>
        <begin position="42"/>
        <end position="203"/>
    </location>
</feature>
<dbReference type="Pfam" id="PF00881">
    <property type="entry name" value="Nitroreductase"/>
    <property type="match status" value="1"/>
</dbReference>